<gene>
    <name evidence="5" type="ORF">CWS20_09055</name>
</gene>
<evidence type="ECO:0000256" key="3">
    <source>
        <dbReference type="ARBA" id="ARBA00022729"/>
    </source>
</evidence>
<dbReference type="Gene3D" id="3.40.190.10">
    <property type="entry name" value="Periplasmic binding protein-like II"/>
    <property type="match status" value="2"/>
</dbReference>
<evidence type="ECO:0000313" key="6">
    <source>
        <dbReference type="Proteomes" id="UP000233343"/>
    </source>
</evidence>
<keyword evidence="3 4" id="KW-0732">Signal</keyword>
<dbReference type="AlphaFoldDB" id="A0A2N0ZIQ9"/>
<dbReference type="Proteomes" id="UP000233343">
    <property type="component" value="Unassembled WGS sequence"/>
</dbReference>
<dbReference type="GO" id="GO:0042918">
    <property type="term" value="P:alkanesulfonate transmembrane transport"/>
    <property type="evidence" value="ECO:0007669"/>
    <property type="project" value="TreeGrafter"/>
</dbReference>
<dbReference type="InterPro" id="IPR011852">
    <property type="entry name" value="TRAP_TAXI"/>
</dbReference>
<feature type="chain" id="PRO_5038332373" evidence="4">
    <location>
        <begin position="26"/>
        <end position="387"/>
    </location>
</feature>
<organism evidence="5 6">
    <name type="scientific">Cytobacillus horneckiae</name>
    <dbReference type="NCBI Taxonomy" id="549687"/>
    <lineage>
        <taxon>Bacteria</taxon>
        <taxon>Bacillati</taxon>
        <taxon>Bacillota</taxon>
        <taxon>Bacilli</taxon>
        <taxon>Bacillales</taxon>
        <taxon>Bacillaceae</taxon>
        <taxon>Cytobacillus</taxon>
    </lineage>
</organism>
<proteinExistence type="inferred from homology"/>
<dbReference type="SUPFAM" id="SSF53850">
    <property type="entry name" value="Periplasmic binding protein-like II"/>
    <property type="match status" value="1"/>
</dbReference>
<dbReference type="PROSITE" id="PS51257">
    <property type="entry name" value="PROKAR_LIPOPROTEIN"/>
    <property type="match status" value="1"/>
</dbReference>
<keyword evidence="6" id="KW-1185">Reference proteome</keyword>
<protein>
    <submittedName>
        <fullName evidence="5">C4-dicarboxylate ABC transporter substrate-binding protein</fullName>
    </submittedName>
</protein>
<feature type="signal peptide" evidence="4">
    <location>
        <begin position="1"/>
        <end position="25"/>
    </location>
</feature>
<evidence type="ECO:0000256" key="1">
    <source>
        <dbReference type="ARBA" id="ARBA00004418"/>
    </source>
</evidence>
<name>A0A2N0ZIQ9_9BACI</name>
<dbReference type="EMBL" id="PISD01000016">
    <property type="protein sequence ID" value="PKG29409.1"/>
    <property type="molecule type" value="Genomic_DNA"/>
</dbReference>
<evidence type="ECO:0000256" key="4">
    <source>
        <dbReference type="SAM" id="SignalP"/>
    </source>
</evidence>
<dbReference type="GO" id="GO:0042597">
    <property type="term" value="C:periplasmic space"/>
    <property type="evidence" value="ECO:0007669"/>
    <property type="project" value="UniProtKB-SubCell"/>
</dbReference>
<comment type="subcellular location">
    <subcellularLocation>
        <location evidence="1">Periplasm</location>
    </subcellularLocation>
</comment>
<sequence>MFGGNRMRKKPLKYFMVFLLLVILAAGCSSEPTQSSKIDSSGLPHQMTWSVYDVGSGGYAEMSAIANALTDIHGSQIRMLPSASGVGRMVPLKREIASVGKVGDEIQLAFEGTEEFASRDWGPQDVRAFWAPISQFGFAVRKNSDIQSIHDLKGKKIPVIAGNTSVNIKNEALLAFAGLTWEDVKPVKITSYSGQGDALVQGQIDVAGINPTASSMFEAHSKGGIRWLELDEDDTEGWERVEAVAPWLFPYSLSNGAGMESEMAVMGHGYLIGGYAKQDEETVYALIKEMDKSFNKYKDAMPNLALYSKDEVLTEPKGIPFHDGVIKFFKEEGLWSDEKQAQNDRLIERFDQLKSAWNQVLDEADQEGITDKEFKEYWLMKKEELVK</sequence>
<comment type="similarity">
    <text evidence="2">Belongs to the bacterial solute-binding protein SsuA/TauA family.</text>
</comment>
<evidence type="ECO:0000313" key="5">
    <source>
        <dbReference type="EMBL" id="PKG29409.1"/>
    </source>
</evidence>
<accession>A0A2N0ZIQ9</accession>
<dbReference type="PANTHER" id="PTHR30024">
    <property type="entry name" value="ALIPHATIC SULFONATES-BINDING PROTEIN-RELATED"/>
    <property type="match status" value="1"/>
</dbReference>
<reference evidence="5 6" key="1">
    <citation type="journal article" date="2010" name="Int. J. Syst. Evol. Microbiol.">
        <title>Bacillus horneckiae sp. nov., isolated from a spacecraft-assembly clean room.</title>
        <authorList>
            <person name="Vaishampayan P."/>
            <person name="Probst A."/>
            <person name="Krishnamurthi S."/>
            <person name="Ghosh S."/>
            <person name="Osman S."/>
            <person name="McDowall A."/>
            <person name="Ruckmani A."/>
            <person name="Mayilraj S."/>
            <person name="Venkateswaran K."/>
        </authorList>
    </citation>
    <scope>NUCLEOTIDE SEQUENCE [LARGE SCALE GENOMIC DNA]</scope>
    <source>
        <strain evidence="6">1PO1SC</strain>
    </source>
</reference>
<evidence type="ECO:0000256" key="2">
    <source>
        <dbReference type="ARBA" id="ARBA00010742"/>
    </source>
</evidence>
<dbReference type="Pfam" id="PF16868">
    <property type="entry name" value="NMT1_3"/>
    <property type="match status" value="1"/>
</dbReference>
<comment type="caution">
    <text evidence="5">The sequence shown here is derived from an EMBL/GenBank/DDBJ whole genome shotgun (WGS) entry which is preliminary data.</text>
</comment>
<dbReference type="PANTHER" id="PTHR30024:SF47">
    <property type="entry name" value="TAURINE-BINDING PERIPLASMIC PROTEIN"/>
    <property type="match status" value="1"/>
</dbReference>
<dbReference type="NCBIfam" id="TIGR02122">
    <property type="entry name" value="TRAP_TAXI"/>
    <property type="match status" value="1"/>
</dbReference>